<evidence type="ECO:0000256" key="2">
    <source>
        <dbReference type="ARBA" id="ARBA00008837"/>
    </source>
</evidence>
<dbReference type="Gene3D" id="3.40.50.300">
    <property type="entry name" value="P-loop containing nucleotide triphosphate hydrolases"/>
    <property type="match status" value="1"/>
</dbReference>
<keyword evidence="4" id="KW-1185">Reference proteome</keyword>
<accession>A0A1V8SNI1</accession>
<dbReference type="GO" id="GO:0033588">
    <property type="term" value="C:elongator holoenzyme complex"/>
    <property type="evidence" value="ECO:0007669"/>
    <property type="project" value="InterPro"/>
</dbReference>
<evidence type="ECO:0000256" key="1">
    <source>
        <dbReference type="ARBA" id="ARBA00005043"/>
    </source>
</evidence>
<gene>
    <name evidence="3" type="ORF">B0A48_13120</name>
</gene>
<comment type="caution">
    <text evidence="3">The sequence shown here is derived from an EMBL/GenBank/DDBJ whole genome shotgun (WGS) entry which is preliminary data.</text>
</comment>
<dbReference type="AlphaFoldDB" id="A0A1V8SNI1"/>
<proteinExistence type="inferred from homology"/>
<reference evidence="4" key="1">
    <citation type="submission" date="2017-03" db="EMBL/GenBank/DDBJ databases">
        <title>Genomes of endolithic fungi from Antarctica.</title>
        <authorList>
            <person name="Coleine C."/>
            <person name="Masonjones S."/>
            <person name="Stajich J.E."/>
        </authorList>
    </citation>
    <scope>NUCLEOTIDE SEQUENCE [LARGE SCALE GENOMIC DNA]</scope>
    <source>
        <strain evidence="4">CCFEE 5527</strain>
    </source>
</reference>
<evidence type="ECO:0000313" key="3">
    <source>
        <dbReference type="EMBL" id="OQO00630.1"/>
    </source>
</evidence>
<dbReference type="InParanoid" id="A0A1V8SNI1"/>
<dbReference type="PANTHER" id="PTHR16184:SF6">
    <property type="entry name" value="ELONGATOR COMPLEX PROTEIN 6"/>
    <property type="match status" value="1"/>
</dbReference>
<dbReference type="UniPathway" id="UPA00988"/>
<dbReference type="PROSITE" id="PS51257">
    <property type="entry name" value="PROKAR_LIPOPROTEIN"/>
    <property type="match status" value="1"/>
</dbReference>
<dbReference type="InterPro" id="IPR027417">
    <property type="entry name" value="P-loop_NTPase"/>
</dbReference>
<dbReference type="PANTHER" id="PTHR16184">
    <property type="entry name" value="ELONGATOR COMPLEX PROTEIN 6"/>
    <property type="match status" value="1"/>
</dbReference>
<organism evidence="3 4">
    <name type="scientific">Cryoendolithus antarcticus</name>
    <dbReference type="NCBI Taxonomy" id="1507870"/>
    <lineage>
        <taxon>Eukaryota</taxon>
        <taxon>Fungi</taxon>
        <taxon>Dikarya</taxon>
        <taxon>Ascomycota</taxon>
        <taxon>Pezizomycotina</taxon>
        <taxon>Dothideomycetes</taxon>
        <taxon>Dothideomycetidae</taxon>
        <taxon>Cladosporiales</taxon>
        <taxon>Cladosporiaceae</taxon>
        <taxon>Cryoendolithus</taxon>
    </lineage>
</organism>
<evidence type="ECO:0000313" key="4">
    <source>
        <dbReference type="Proteomes" id="UP000192596"/>
    </source>
</evidence>
<name>A0A1V8SNI1_9PEZI</name>
<dbReference type="FunCoup" id="A0A1V8SNI1">
    <property type="interactions" value="470"/>
</dbReference>
<dbReference type="OrthoDB" id="9995306at2759"/>
<dbReference type="InterPro" id="IPR018627">
    <property type="entry name" value="ELP6"/>
</dbReference>
<dbReference type="STRING" id="1507870.A0A1V8SNI1"/>
<sequence>MSASHRNRTPALFLPYLAVPPADTLTLLTSTLSCTCNWLTARFIGAALQSDDFPGSVVLVSWLHDTSFWRGEIQRATGIDAFRSSSNFTFLDCLSDAPTPPQSSVLAETQKRIFQAIGSASADRKVLLILDTPTLLFSLAPETISSDLNRMLLALRDHERMHSTILALPSDLPYVSAATPNADHVPTPLETAHAGFTMQQVHLARLVLGCRELDTGAARDVSGVLRITKGGGWDDGGDDGNGEQQLAEELKEGQWRYLIGRDGSVKIVE</sequence>
<comment type="similarity">
    <text evidence="2">Belongs to the ELP6 family.</text>
</comment>
<evidence type="ECO:0008006" key="5">
    <source>
        <dbReference type="Google" id="ProtNLM"/>
    </source>
</evidence>
<dbReference type="EMBL" id="NAJO01000034">
    <property type="protein sequence ID" value="OQO00630.1"/>
    <property type="molecule type" value="Genomic_DNA"/>
</dbReference>
<dbReference type="GO" id="GO:0002098">
    <property type="term" value="P:tRNA wobble uridine modification"/>
    <property type="evidence" value="ECO:0007669"/>
    <property type="project" value="InterPro"/>
</dbReference>
<comment type="pathway">
    <text evidence="1">tRNA modification; 5-methoxycarbonylmethyl-2-thiouridine-tRNA biosynthesis.</text>
</comment>
<protein>
    <recommendedName>
        <fullName evidence="5">Elongator complex protein 6</fullName>
    </recommendedName>
</protein>
<dbReference type="Proteomes" id="UP000192596">
    <property type="component" value="Unassembled WGS sequence"/>
</dbReference>